<dbReference type="Proteomes" id="UP001154266">
    <property type="component" value="Unassembled WGS sequence"/>
</dbReference>
<dbReference type="EMBL" id="JAKZMO010000003">
    <property type="protein sequence ID" value="MDG5482159.1"/>
    <property type="molecule type" value="Genomic_DNA"/>
</dbReference>
<dbReference type="RefSeq" id="WP_278220036.1">
    <property type="nucleotide sequence ID" value="NZ_JAKZMO010000003.1"/>
</dbReference>
<protein>
    <submittedName>
        <fullName evidence="1">Uncharacterized protein</fullName>
    </submittedName>
</protein>
<name>A0ABT6GLW3_MYCGU</name>
<accession>A0ABT6GLW3</accession>
<keyword evidence="2" id="KW-1185">Reference proteome</keyword>
<evidence type="ECO:0000313" key="1">
    <source>
        <dbReference type="EMBL" id="MDG5482159.1"/>
    </source>
</evidence>
<comment type="caution">
    <text evidence="1">The sequence shown here is derived from an EMBL/GenBank/DDBJ whole genome shotgun (WGS) entry which is preliminary data.</text>
</comment>
<reference evidence="1" key="1">
    <citation type="journal article" date="2023" name="Environ. Microbiol.">
        <title>The 2-methylpropene degradation pathway in Mycobacteriaceae family strains.</title>
        <authorList>
            <person name="Helbich S."/>
            <person name="Barrantes I."/>
            <person name="Dos Anjos Borges L.G."/>
            <person name="Pieper D.H."/>
            <person name="Vainshtein Y."/>
            <person name="Sohn K."/>
            <person name="Engesser K.H."/>
        </authorList>
    </citation>
    <scope>NUCLEOTIDE SEQUENCE</scope>
    <source>
        <strain evidence="1">IBE100</strain>
    </source>
</reference>
<sequence>MTVREDWVPEACTLPTSERPLRVSAFGELFGHVLRWTRPETTRLDLSLPSAIEAAARDLARRETECCSFFTFTFDTDGDHSVMHIDVPPSRVDVLDAIERAQKSVISSAFHVQTRTVAEVL</sequence>
<evidence type="ECO:0000313" key="2">
    <source>
        <dbReference type="Proteomes" id="UP001154266"/>
    </source>
</evidence>
<organism evidence="1 2">
    <name type="scientific">Mycolicibacterium gadium</name>
    <name type="common">Mycobacterium gadium</name>
    <dbReference type="NCBI Taxonomy" id="1794"/>
    <lineage>
        <taxon>Bacteria</taxon>
        <taxon>Bacillati</taxon>
        <taxon>Actinomycetota</taxon>
        <taxon>Actinomycetes</taxon>
        <taxon>Mycobacteriales</taxon>
        <taxon>Mycobacteriaceae</taxon>
        <taxon>Mycolicibacterium</taxon>
    </lineage>
</organism>
<proteinExistence type="predicted"/>
<gene>
    <name evidence="1" type="ORF">MNO81_05045</name>
</gene>